<keyword evidence="1" id="KW-0479">Metal-binding</keyword>
<feature type="compositionally biased region" description="Polar residues" evidence="2">
    <location>
        <begin position="105"/>
        <end position="115"/>
    </location>
</feature>
<dbReference type="InterPro" id="IPR036236">
    <property type="entry name" value="Znf_C2H2_sf"/>
</dbReference>
<evidence type="ECO:0000256" key="1">
    <source>
        <dbReference type="PROSITE-ProRule" id="PRU00042"/>
    </source>
</evidence>
<dbReference type="OrthoDB" id="10042249at2759"/>
<dbReference type="InterPro" id="IPR013087">
    <property type="entry name" value="Znf_C2H2_type"/>
</dbReference>
<dbReference type="PROSITE" id="PS50157">
    <property type="entry name" value="ZINC_FINGER_C2H2_2"/>
    <property type="match status" value="1"/>
</dbReference>
<feature type="region of interest" description="Disordered" evidence="2">
    <location>
        <begin position="24"/>
        <end position="47"/>
    </location>
</feature>
<protein>
    <recommendedName>
        <fullName evidence="3">C2H2-type domain-containing protein</fullName>
    </recommendedName>
</protein>
<feature type="region of interest" description="Disordered" evidence="2">
    <location>
        <begin position="63"/>
        <end position="141"/>
    </location>
</feature>
<dbReference type="SUPFAM" id="SSF57667">
    <property type="entry name" value="beta-beta-alpha zinc fingers"/>
    <property type="match status" value="1"/>
</dbReference>
<evidence type="ECO:0000259" key="3">
    <source>
        <dbReference type="PROSITE" id="PS50157"/>
    </source>
</evidence>
<organism evidence="4 5">
    <name type="scientific">Protopolystoma xenopodis</name>
    <dbReference type="NCBI Taxonomy" id="117903"/>
    <lineage>
        <taxon>Eukaryota</taxon>
        <taxon>Metazoa</taxon>
        <taxon>Spiralia</taxon>
        <taxon>Lophotrochozoa</taxon>
        <taxon>Platyhelminthes</taxon>
        <taxon>Monogenea</taxon>
        <taxon>Polyopisthocotylea</taxon>
        <taxon>Polystomatidea</taxon>
        <taxon>Polystomatidae</taxon>
        <taxon>Protopolystoma</taxon>
    </lineage>
</organism>
<keyword evidence="5" id="KW-1185">Reference proteome</keyword>
<evidence type="ECO:0000313" key="4">
    <source>
        <dbReference type="EMBL" id="VEL28386.1"/>
    </source>
</evidence>
<dbReference type="EMBL" id="CAAALY010094739">
    <property type="protein sequence ID" value="VEL28386.1"/>
    <property type="molecule type" value="Genomic_DNA"/>
</dbReference>
<keyword evidence="1" id="KW-0863">Zinc-finger</keyword>
<accession>A0A448X577</accession>
<evidence type="ECO:0000313" key="5">
    <source>
        <dbReference type="Proteomes" id="UP000784294"/>
    </source>
</evidence>
<proteinExistence type="predicted"/>
<keyword evidence="1" id="KW-0862">Zinc</keyword>
<evidence type="ECO:0000256" key="2">
    <source>
        <dbReference type="SAM" id="MobiDB-lite"/>
    </source>
</evidence>
<gene>
    <name evidence="4" type="ORF">PXEA_LOCUS21826</name>
</gene>
<dbReference type="GO" id="GO:0008270">
    <property type="term" value="F:zinc ion binding"/>
    <property type="evidence" value="ECO:0007669"/>
    <property type="project" value="UniProtKB-KW"/>
</dbReference>
<feature type="domain" description="C2H2-type" evidence="3">
    <location>
        <begin position="189"/>
        <end position="213"/>
    </location>
</feature>
<comment type="caution">
    <text evidence="4">The sequence shown here is derived from an EMBL/GenBank/DDBJ whole genome shotgun (WGS) entry which is preliminary data.</text>
</comment>
<dbReference type="Proteomes" id="UP000784294">
    <property type="component" value="Unassembled WGS sequence"/>
</dbReference>
<reference evidence="4" key="1">
    <citation type="submission" date="2018-11" db="EMBL/GenBank/DDBJ databases">
        <authorList>
            <consortium name="Pathogen Informatics"/>
        </authorList>
    </citation>
    <scope>NUCLEOTIDE SEQUENCE</scope>
</reference>
<feature type="region of interest" description="Disordered" evidence="2">
    <location>
        <begin position="155"/>
        <end position="186"/>
    </location>
</feature>
<dbReference type="AlphaFoldDB" id="A0A448X577"/>
<name>A0A448X577_9PLAT</name>
<dbReference type="PROSITE" id="PS00028">
    <property type="entry name" value="ZINC_FINGER_C2H2_1"/>
    <property type="match status" value="1"/>
</dbReference>
<sequence>MSVEYLIFHFSYFQVHSFTERIGTGSSRHKLDSDDLSSRSLGSPSNQEICIKQNYPVTRLTTAGTRLPEKRVRVRGTSLTSPAGIDAENKGPSKSMTKNKDETSGDNSCSKNDSIAATDAFQSPERVSSIRSDKQVGGCKKSGACRIANKPYEGGIRGEGVNTRQAGDDGRLSDHTGAANAPGSNPRRHRCSICHIGFRMSGHLAKHYRSKAHLTMLLQSGRIPAALAEQVRASSLPVHQLVDQNTGELLAFIDHEEAAK</sequence>